<dbReference type="OrthoDB" id="3695445at2"/>
<dbReference type="Proteomes" id="UP000003688">
    <property type="component" value="Unassembled WGS sequence"/>
</dbReference>
<evidence type="ECO:0000313" key="3">
    <source>
        <dbReference type="EMBL" id="EEF63246.1"/>
    </source>
</evidence>
<reference evidence="3 4" key="1">
    <citation type="journal article" date="2011" name="J. Bacteriol.">
        <title>Genome sequence of 'Pedosphaera parvula' Ellin514, an aerobic Verrucomicrobial isolate from pasture soil.</title>
        <authorList>
            <person name="Kant R."/>
            <person name="van Passel M.W."/>
            <person name="Sangwan P."/>
            <person name="Palva A."/>
            <person name="Lucas S."/>
            <person name="Copeland A."/>
            <person name="Lapidus A."/>
            <person name="Glavina Del Rio T."/>
            <person name="Dalin E."/>
            <person name="Tice H."/>
            <person name="Bruce D."/>
            <person name="Goodwin L."/>
            <person name="Pitluck S."/>
            <person name="Chertkov O."/>
            <person name="Larimer F.W."/>
            <person name="Land M.L."/>
            <person name="Hauser L."/>
            <person name="Brettin T.S."/>
            <person name="Detter J.C."/>
            <person name="Han S."/>
            <person name="de Vos W.M."/>
            <person name="Janssen P.H."/>
            <person name="Smidt H."/>
        </authorList>
    </citation>
    <scope>NUCLEOTIDE SEQUENCE [LARGE SCALE GENOMIC DNA]</scope>
    <source>
        <strain evidence="3 4">Ellin514</strain>
    </source>
</reference>
<dbReference type="AlphaFoldDB" id="B9X9U5"/>
<dbReference type="SUPFAM" id="SSF55961">
    <property type="entry name" value="Bet v1-like"/>
    <property type="match status" value="1"/>
</dbReference>
<organism evidence="3 4">
    <name type="scientific">Pedosphaera parvula (strain Ellin514)</name>
    <dbReference type="NCBI Taxonomy" id="320771"/>
    <lineage>
        <taxon>Bacteria</taxon>
        <taxon>Pseudomonadati</taxon>
        <taxon>Verrucomicrobiota</taxon>
        <taxon>Pedosphaerae</taxon>
        <taxon>Pedosphaerales</taxon>
        <taxon>Pedosphaeraceae</taxon>
        <taxon>Pedosphaera</taxon>
    </lineage>
</organism>
<evidence type="ECO:0000259" key="2">
    <source>
        <dbReference type="Pfam" id="PF03364"/>
    </source>
</evidence>
<dbReference type="InterPro" id="IPR005031">
    <property type="entry name" value="COQ10_START"/>
</dbReference>
<sequence>MEHIEKTIEVEAPVNKVYNQWTQFEDFPEFMEGVEEVRQLDDKHLHWVAEIGGKKKEWDAEIYEQVPDQKVAWRSITGARNAGMVEFIPQESNLTRVILKMDYEPQGAVEKTGDVLGAVSRRVEGDLERFKHFIQSRRLETGAWRGEIHDEKNQS</sequence>
<dbReference type="RefSeq" id="WP_007412553.1">
    <property type="nucleotide sequence ID" value="NZ_ABOX02000001.1"/>
</dbReference>
<keyword evidence="4" id="KW-1185">Reference proteome</keyword>
<dbReference type="Pfam" id="PF03364">
    <property type="entry name" value="Polyketide_cyc"/>
    <property type="match status" value="1"/>
</dbReference>
<name>B9X9U5_PEDPL</name>
<dbReference type="InterPro" id="IPR047137">
    <property type="entry name" value="ORF3"/>
</dbReference>
<comment type="caution">
    <text evidence="3">The sequence shown here is derived from an EMBL/GenBank/DDBJ whole genome shotgun (WGS) entry which is preliminary data.</text>
</comment>
<dbReference type="STRING" id="320771.Cflav_PD5881"/>
<dbReference type="Gene3D" id="3.30.530.20">
    <property type="match status" value="1"/>
</dbReference>
<comment type="similarity">
    <text evidence="1">Belongs to the ribosome association toxin RatA family.</text>
</comment>
<dbReference type="EMBL" id="ABOX02000001">
    <property type="protein sequence ID" value="EEF63246.1"/>
    <property type="molecule type" value="Genomic_DNA"/>
</dbReference>
<feature type="domain" description="Coenzyme Q-binding protein COQ10 START" evidence="2">
    <location>
        <begin position="10"/>
        <end position="129"/>
    </location>
</feature>
<dbReference type="InterPro" id="IPR023393">
    <property type="entry name" value="START-like_dom_sf"/>
</dbReference>
<gene>
    <name evidence="3" type="ORF">Cflav_PD5881</name>
</gene>
<dbReference type="PANTHER" id="PTHR33824:SF7">
    <property type="entry name" value="POLYKETIDE CYCLASE_DEHYDRASE AND LIPID TRANSPORT SUPERFAMILY PROTEIN"/>
    <property type="match status" value="1"/>
</dbReference>
<protein>
    <submittedName>
        <fullName evidence="3">Cyclase/dehydrase</fullName>
    </submittedName>
</protein>
<dbReference type="CDD" id="cd07817">
    <property type="entry name" value="SRPBCC_8"/>
    <property type="match status" value="1"/>
</dbReference>
<evidence type="ECO:0000313" key="4">
    <source>
        <dbReference type="Proteomes" id="UP000003688"/>
    </source>
</evidence>
<proteinExistence type="inferred from homology"/>
<evidence type="ECO:0000256" key="1">
    <source>
        <dbReference type="ARBA" id="ARBA00008918"/>
    </source>
</evidence>
<dbReference type="PANTHER" id="PTHR33824">
    <property type="entry name" value="POLYKETIDE CYCLASE/DEHYDRASE AND LIPID TRANSPORT SUPERFAMILY PROTEIN"/>
    <property type="match status" value="1"/>
</dbReference>
<accession>B9X9U5</accession>